<evidence type="ECO:0000259" key="5">
    <source>
        <dbReference type="PROSITE" id="PS50977"/>
    </source>
</evidence>
<dbReference type="InterPro" id="IPR009057">
    <property type="entry name" value="Homeodomain-like_sf"/>
</dbReference>
<dbReference type="PRINTS" id="PR00455">
    <property type="entry name" value="HTHTETR"/>
</dbReference>
<keyword evidence="1" id="KW-0805">Transcription regulation</keyword>
<protein>
    <submittedName>
        <fullName evidence="6">TetR/AcrR family transcriptional regulator</fullName>
    </submittedName>
</protein>
<evidence type="ECO:0000256" key="3">
    <source>
        <dbReference type="ARBA" id="ARBA00023163"/>
    </source>
</evidence>
<dbReference type="EMBL" id="BAABDK010000001">
    <property type="protein sequence ID" value="GAA4021270.1"/>
    <property type="molecule type" value="Genomic_DNA"/>
</dbReference>
<dbReference type="Pfam" id="PF00440">
    <property type="entry name" value="TetR_N"/>
    <property type="match status" value="1"/>
</dbReference>
<name>A0ABP7T5C0_9BACT</name>
<organism evidence="6 7">
    <name type="scientific">Hymenobacter glaciei</name>
    <dbReference type="NCBI Taxonomy" id="877209"/>
    <lineage>
        <taxon>Bacteria</taxon>
        <taxon>Pseudomonadati</taxon>
        <taxon>Bacteroidota</taxon>
        <taxon>Cytophagia</taxon>
        <taxon>Cytophagales</taxon>
        <taxon>Hymenobacteraceae</taxon>
        <taxon>Hymenobacter</taxon>
    </lineage>
</organism>
<keyword evidence="7" id="KW-1185">Reference proteome</keyword>
<evidence type="ECO:0000313" key="7">
    <source>
        <dbReference type="Proteomes" id="UP001501469"/>
    </source>
</evidence>
<evidence type="ECO:0000313" key="6">
    <source>
        <dbReference type="EMBL" id="GAA4021270.1"/>
    </source>
</evidence>
<feature type="DNA-binding region" description="H-T-H motif" evidence="4">
    <location>
        <begin position="48"/>
        <end position="67"/>
    </location>
</feature>
<reference evidence="7" key="1">
    <citation type="journal article" date="2019" name="Int. J. Syst. Evol. Microbiol.">
        <title>The Global Catalogue of Microorganisms (GCM) 10K type strain sequencing project: providing services to taxonomists for standard genome sequencing and annotation.</title>
        <authorList>
            <consortium name="The Broad Institute Genomics Platform"/>
            <consortium name="The Broad Institute Genome Sequencing Center for Infectious Disease"/>
            <person name="Wu L."/>
            <person name="Ma J."/>
        </authorList>
    </citation>
    <scope>NUCLEOTIDE SEQUENCE [LARGE SCALE GENOMIC DNA]</scope>
    <source>
        <strain evidence="7">JCM 17225</strain>
    </source>
</reference>
<dbReference type="PROSITE" id="PS50977">
    <property type="entry name" value="HTH_TETR_2"/>
    <property type="match status" value="1"/>
</dbReference>
<dbReference type="Proteomes" id="UP001501469">
    <property type="component" value="Unassembled WGS sequence"/>
</dbReference>
<proteinExistence type="predicted"/>
<accession>A0ABP7T5C0</accession>
<comment type="caution">
    <text evidence="6">The sequence shown here is derived from an EMBL/GenBank/DDBJ whole genome shotgun (WGS) entry which is preliminary data.</text>
</comment>
<sequence length="237" mass="26456">MRFRMLPSLRPDLNEHLYLRDPQATELGRRLLAESVRLLDEIGFEAFTFRKLATALGSTEASLYRYFENKHRLLTYLVSWHWAWLRFRVRFALHNVADPRQRLRLALGAVCEASTDDPATPDFDEAALFRVVMAEASKAYLTKEVDADNQAGLFREYKRLVADLVTVVQAVNPAYAHPYALASTLLESARKQLFFAQHLPSLTDGPDQVGAFLEHLAMAALAAPAACPPAPASSVAG</sequence>
<dbReference type="Gene3D" id="1.10.357.10">
    <property type="entry name" value="Tetracycline Repressor, domain 2"/>
    <property type="match status" value="1"/>
</dbReference>
<evidence type="ECO:0000256" key="4">
    <source>
        <dbReference type="PROSITE-ProRule" id="PRU00335"/>
    </source>
</evidence>
<keyword evidence="3" id="KW-0804">Transcription</keyword>
<gene>
    <name evidence="6" type="ORF">GCM10022409_01100</name>
</gene>
<dbReference type="PANTHER" id="PTHR30055">
    <property type="entry name" value="HTH-TYPE TRANSCRIPTIONAL REGULATOR RUTR"/>
    <property type="match status" value="1"/>
</dbReference>
<evidence type="ECO:0000256" key="2">
    <source>
        <dbReference type="ARBA" id="ARBA00023125"/>
    </source>
</evidence>
<dbReference type="SUPFAM" id="SSF46689">
    <property type="entry name" value="Homeodomain-like"/>
    <property type="match status" value="1"/>
</dbReference>
<dbReference type="InterPro" id="IPR050109">
    <property type="entry name" value="HTH-type_TetR-like_transc_reg"/>
</dbReference>
<dbReference type="PANTHER" id="PTHR30055:SF234">
    <property type="entry name" value="HTH-TYPE TRANSCRIPTIONAL REGULATOR BETI"/>
    <property type="match status" value="1"/>
</dbReference>
<keyword evidence="2 4" id="KW-0238">DNA-binding</keyword>
<evidence type="ECO:0000256" key="1">
    <source>
        <dbReference type="ARBA" id="ARBA00023015"/>
    </source>
</evidence>
<dbReference type="InterPro" id="IPR001647">
    <property type="entry name" value="HTH_TetR"/>
</dbReference>
<feature type="domain" description="HTH tetR-type" evidence="5">
    <location>
        <begin position="25"/>
        <end position="85"/>
    </location>
</feature>